<protein>
    <submittedName>
        <fullName evidence="1">RING1 and YY1 binding protein (Predicted)</fullName>
    </submittedName>
</protein>
<proteinExistence type="predicted"/>
<name>A6IBH6_RAT</name>
<accession>A6IBH6</accession>
<dbReference type="EMBL" id="CH473957">
    <property type="protein sequence ID" value="EDL91444.1"/>
    <property type="molecule type" value="Genomic_DNA"/>
</dbReference>
<organism evidence="1">
    <name type="scientific">Rattus norvegicus</name>
    <name type="common">Rat</name>
    <dbReference type="NCBI Taxonomy" id="10116"/>
    <lineage>
        <taxon>Eukaryota</taxon>
        <taxon>Metazoa</taxon>
        <taxon>Chordata</taxon>
        <taxon>Craniata</taxon>
        <taxon>Vertebrata</taxon>
        <taxon>Euteleostomi</taxon>
        <taxon>Mammalia</taxon>
        <taxon>Eutheria</taxon>
        <taxon>Euarchontoglires</taxon>
        <taxon>Glires</taxon>
        <taxon>Rodentia</taxon>
        <taxon>Myomorpha</taxon>
        <taxon>Muroidea</taxon>
        <taxon>Muridae</taxon>
        <taxon>Murinae</taxon>
        <taxon>Rattus</taxon>
    </lineage>
</organism>
<sequence>MPEVYLAAVLVLGLQYCIFNPHRLGKQSRVYSDVAVVDFVIMTCLLLPLPPTSKPSPTNVVVSLLRTYYGSVNKQGSPPHIQT</sequence>
<dbReference type="AlphaFoldDB" id="A6IBH6"/>
<reference evidence="1" key="1">
    <citation type="journal article" date="2005" name="Genome Res.">
        <title>Gene and alternative splicing annotation with AIR.</title>
        <authorList>
            <person name="Florea L."/>
            <person name="Di Francesco V."/>
            <person name="Miller J."/>
            <person name="Turner R."/>
            <person name="Yao A."/>
            <person name="Harris M."/>
            <person name="Walenz B."/>
            <person name="Mobarry C."/>
            <person name="Merkulov G.V."/>
            <person name="Charlab R."/>
            <person name="Dew I."/>
            <person name="Deng Z."/>
            <person name="Istrail S."/>
            <person name="Li P."/>
            <person name="Sutton G."/>
        </authorList>
    </citation>
    <scope>NUCLEOTIDE SEQUENCE</scope>
    <source>
        <strain evidence="1">BN</strain>
    </source>
</reference>
<reference evidence="1" key="2">
    <citation type="submission" date="2005-07" db="EMBL/GenBank/DDBJ databases">
        <authorList>
            <person name="Mural R.J."/>
            <person name="Li P.W."/>
            <person name="Adams M.D."/>
            <person name="Amanatides P.G."/>
            <person name="Baden-Tillson H."/>
            <person name="Barnstead M."/>
            <person name="Chin S.H."/>
            <person name="Dew I."/>
            <person name="Evans C.A."/>
            <person name="Ferriera S."/>
            <person name="Flanigan M."/>
            <person name="Fosler C."/>
            <person name="Glodek A."/>
            <person name="Gu Z."/>
            <person name="Holt R.A."/>
            <person name="Jennings D."/>
            <person name="Kraft C.L."/>
            <person name="Lu F."/>
            <person name="Nguyen T."/>
            <person name="Nusskern D.R."/>
            <person name="Pfannkoch C.M."/>
            <person name="Sitter C."/>
            <person name="Sutton G.G."/>
            <person name="Venter J.C."/>
            <person name="Wang Z."/>
            <person name="Woodage T."/>
            <person name="Zheng X.H."/>
            <person name="Zhong F."/>
        </authorList>
    </citation>
    <scope>NUCLEOTIDE SEQUENCE</scope>
    <source>
        <strain evidence="1">BN</strain>
    </source>
</reference>
<gene>
    <name evidence="1" type="primary">Rybp_predicted</name>
    <name evidence="1" type="ORF">rCG_56190</name>
</gene>
<evidence type="ECO:0000313" key="1">
    <source>
        <dbReference type="EMBL" id="EDL91444.1"/>
    </source>
</evidence>
<dbReference type="Proteomes" id="UP000234681">
    <property type="component" value="Chromosome 4"/>
</dbReference>